<dbReference type="GO" id="GO:0051287">
    <property type="term" value="F:NAD binding"/>
    <property type="evidence" value="ECO:0007669"/>
    <property type="project" value="InterPro"/>
</dbReference>
<evidence type="ECO:0000313" key="5">
    <source>
        <dbReference type="Proteomes" id="UP000293912"/>
    </source>
</evidence>
<dbReference type="Gene3D" id="3.40.50.720">
    <property type="entry name" value="NAD(P)-binding Rossmann-like Domain"/>
    <property type="match status" value="2"/>
</dbReference>
<dbReference type="RefSeq" id="WP_207959185.1">
    <property type="nucleotide sequence ID" value="NZ_CP037867.1"/>
</dbReference>
<dbReference type="PANTHER" id="PTHR43333:SF1">
    <property type="entry name" value="D-ISOMER SPECIFIC 2-HYDROXYACID DEHYDROGENASE NAD-BINDING DOMAIN-CONTAINING PROTEIN"/>
    <property type="match status" value="1"/>
</dbReference>
<dbReference type="EC" id="1.1.1.79" evidence="4"/>
<evidence type="ECO:0000256" key="2">
    <source>
        <dbReference type="ARBA" id="ARBA00023027"/>
    </source>
</evidence>
<dbReference type="GO" id="GO:0030267">
    <property type="term" value="F:glyoxylate reductase (NADPH) activity"/>
    <property type="evidence" value="ECO:0007669"/>
    <property type="project" value="UniProtKB-EC"/>
</dbReference>
<name>A0A4V1ABV9_HYDPS</name>
<keyword evidence="4" id="KW-0670">Pyruvate</keyword>
<dbReference type="EMBL" id="CP037867">
    <property type="protein sequence ID" value="QBM29323.1"/>
    <property type="molecule type" value="Genomic_DNA"/>
</dbReference>
<evidence type="ECO:0000259" key="3">
    <source>
        <dbReference type="Pfam" id="PF02826"/>
    </source>
</evidence>
<dbReference type="Proteomes" id="UP000293912">
    <property type="component" value="Chromosome"/>
</dbReference>
<gene>
    <name evidence="4" type="primary">ghrA1</name>
    <name evidence="4" type="ORF">HPF_16645</name>
</gene>
<keyword evidence="2" id="KW-0520">NAD</keyword>
<accession>A0A4V1ABV9</accession>
<reference evidence="4 5" key="1">
    <citation type="submission" date="2019-03" db="EMBL/GenBank/DDBJ databases">
        <authorList>
            <person name="Sebastian G."/>
            <person name="Baumann P."/>
            <person name="Ruckert C."/>
            <person name="Kalinowski J."/>
            <person name="Nebel B."/>
            <person name="Takors R."/>
            <person name="Blombach B."/>
        </authorList>
    </citation>
    <scope>NUCLEOTIDE SEQUENCE [LARGE SCALE GENOMIC DNA]</scope>
    <source>
        <strain evidence="4 5">DSM 1084</strain>
    </source>
</reference>
<feature type="domain" description="D-isomer specific 2-hydroxyacid dehydrogenase NAD-binding" evidence="3">
    <location>
        <begin position="114"/>
        <end position="286"/>
    </location>
</feature>
<evidence type="ECO:0000256" key="1">
    <source>
        <dbReference type="ARBA" id="ARBA00023002"/>
    </source>
</evidence>
<keyword evidence="5" id="KW-1185">Reference proteome</keyword>
<organism evidence="4 5">
    <name type="scientific">Hydrogenophaga pseudoflava</name>
    <name type="common">Pseudomonas carboxydoflava</name>
    <dbReference type="NCBI Taxonomy" id="47421"/>
    <lineage>
        <taxon>Bacteria</taxon>
        <taxon>Pseudomonadati</taxon>
        <taxon>Pseudomonadota</taxon>
        <taxon>Betaproteobacteria</taxon>
        <taxon>Burkholderiales</taxon>
        <taxon>Comamonadaceae</taxon>
        <taxon>Hydrogenophaga</taxon>
    </lineage>
</organism>
<dbReference type="SUPFAM" id="SSF51735">
    <property type="entry name" value="NAD(P)-binding Rossmann-fold domains"/>
    <property type="match status" value="1"/>
</dbReference>
<dbReference type="KEGG" id="hpse:HPF_16645"/>
<dbReference type="Pfam" id="PF02826">
    <property type="entry name" value="2-Hacid_dh_C"/>
    <property type="match status" value="1"/>
</dbReference>
<dbReference type="AlphaFoldDB" id="A0A4V1ABV9"/>
<dbReference type="PANTHER" id="PTHR43333">
    <property type="entry name" value="2-HACID_DH_C DOMAIN-CONTAINING PROTEIN"/>
    <property type="match status" value="1"/>
</dbReference>
<proteinExistence type="predicted"/>
<evidence type="ECO:0000313" key="4">
    <source>
        <dbReference type="EMBL" id="QBM29323.1"/>
    </source>
</evidence>
<dbReference type="InterPro" id="IPR036291">
    <property type="entry name" value="NAD(P)-bd_dom_sf"/>
</dbReference>
<dbReference type="InterPro" id="IPR006140">
    <property type="entry name" value="D-isomer_DH_NAD-bd"/>
</dbReference>
<keyword evidence="1 4" id="KW-0560">Oxidoreductase</keyword>
<protein>
    <submittedName>
        <fullName evidence="4">Glyoxylate/hydroxypyruvate reductase A</fullName>
        <ecNumber evidence="4">1.1.1.79</ecNumber>
    </submittedName>
</protein>
<sequence>MNDAAPTLLLCSETDDLSGLCGEFERAAARACPGLRVLCWTPDTATTELQSVVAIAGWFVPLGLPARLPRLRLLASIGAGVEHLLRDPDLPPDLPVTRIVDPAQARGMAEYVLWAALHFHRDLDRLLAQQTRREWRMPAQRPASAYRVGIMGLGAMGAEVARTLAAHGFDVHGWSRRPATLPGVTTWAGPEAMCPFLAELDMVVSLLPLTPETRGLFNADWFAALKPGAVFVNCGRGEQLVVPALQDALRSGHLRSAVLDVFEHEPLPADDPLWAEPGVLITPHMASSASAEVIAGQIVENTARVLVGQAPLHAVDRQRGY</sequence>
<dbReference type="CDD" id="cd12164">
    <property type="entry name" value="GDH_like_2"/>
    <property type="match status" value="1"/>
</dbReference>